<dbReference type="InterPro" id="IPR017930">
    <property type="entry name" value="Myb_dom"/>
</dbReference>
<keyword evidence="2" id="KW-0238">DNA-binding</keyword>
<reference evidence="5" key="2">
    <citation type="submission" date="2015-07" db="EMBL/GenBank/DDBJ databases">
        <authorList>
            <person name="Noorani M."/>
        </authorList>
    </citation>
    <scope>NUCLEOTIDE SEQUENCE</scope>
    <source>
        <strain evidence="5">Yugu1</strain>
    </source>
</reference>
<evidence type="ECO:0000259" key="4">
    <source>
        <dbReference type="PROSITE" id="PS51294"/>
    </source>
</evidence>
<evidence type="ECO:0000256" key="2">
    <source>
        <dbReference type="ARBA" id="ARBA00023125"/>
    </source>
</evidence>
<dbReference type="SMART" id="SM00717">
    <property type="entry name" value="SANT"/>
    <property type="match status" value="2"/>
</dbReference>
<feature type="domain" description="HTH myb-type" evidence="4">
    <location>
        <begin position="115"/>
        <end position="165"/>
    </location>
</feature>
<dbReference type="InterPro" id="IPR050560">
    <property type="entry name" value="MYB_TF"/>
</dbReference>
<feature type="domain" description="Myb-like" evidence="3">
    <location>
        <begin position="110"/>
        <end position="161"/>
    </location>
</feature>
<dbReference type="GO" id="GO:0005634">
    <property type="term" value="C:nucleus"/>
    <property type="evidence" value="ECO:0000318"/>
    <property type="project" value="GO_Central"/>
</dbReference>
<dbReference type="PROSITE" id="PS51294">
    <property type="entry name" value="HTH_MYB"/>
    <property type="match status" value="2"/>
</dbReference>
<dbReference type="PANTHER" id="PTHR45614">
    <property type="entry name" value="MYB PROTEIN-RELATED"/>
    <property type="match status" value="1"/>
</dbReference>
<dbReference type="EMBL" id="CM003532">
    <property type="protein sequence ID" value="RCV28203.1"/>
    <property type="molecule type" value="Genomic_DNA"/>
</dbReference>
<sequence length="462" mass="49489">MAFEESAVFNRVLAAALVGDEVAVSYLASSGHGGPRFEHNLVAPSFIQVGGAQSMGGPLDVSSLVASIGMTPVGFQMPEGAITTSSYNALGGIPIDAAVAPQPEIENDGKPAPFKGTWTEEEDSILKDMVMQLGERSWSVIAQSLPGRIGKQCRERWINHLHPDIKQNDIWTEEDDKILIGAHKNFGNRWSSIARFLPGRSENAIKNHWNATKRSLKSNRRLKKKKSEQVPPGQFSILEEYIRTVSPPSESVAPPPPMSPPPQGLAYNGPVVGPEAVHSPAPQMEMNFNAANPSGPPSPHLQGMINHNMPLLPDLNISCDPQEAYHMSYPMRAPAPVPPLQMVTQDPHQASFSWLPFAEYLTEPNPGLAAGPSYYTGGYYSNAGANGYYSEAGPSNAGANSYYSEAGPSNACADGYYSEAGPSNAGGSGGEPAGDTDNIAELVSSEEFFSNDDVNLDFTRFG</sequence>
<evidence type="ECO:0000313" key="7">
    <source>
        <dbReference type="Proteomes" id="UP000004995"/>
    </source>
</evidence>
<keyword evidence="1" id="KW-0677">Repeat</keyword>
<dbReference type="Gramene" id="KQL07798">
    <property type="protein sequence ID" value="KQL07798"/>
    <property type="gene ID" value="SETIT_004755mg"/>
</dbReference>
<keyword evidence="7" id="KW-1185">Reference proteome</keyword>
<evidence type="ECO:0000256" key="1">
    <source>
        <dbReference type="ARBA" id="ARBA00022737"/>
    </source>
</evidence>
<dbReference type="KEGG" id="sita:101784221"/>
<dbReference type="OMA" id="ANSYYSE"/>
<feature type="domain" description="HTH myb-type" evidence="4">
    <location>
        <begin position="171"/>
        <end position="217"/>
    </location>
</feature>
<evidence type="ECO:0000259" key="3">
    <source>
        <dbReference type="PROSITE" id="PS50090"/>
    </source>
</evidence>
<dbReference type="CDD" id="cd00167">
    <property type="entry name" value="SANT"/>
    <property type="match status" value="2"/>
</dbReference>
<dbReference type="Proteomes" id="UP000004995">
    <property type="component" value="Unassembled WGS sequence"/>
</dbReference>
<dbReference type="EMBL" id="AGNK02003376">
    <property type="status" value="NOT_ANNOTATED_CDS"/>
    <property type="molecule type" value="Genomic_DNA"/>
</dbReference>
<evidence type="ECO:0000313" key="5">
    <source>
        <dbReference type="EMBL" id="RCV28203.1"/>
    </source>
</evidence>
<dbReference type="GO" id="GO:0006355">
    <property type="term" value="P:regulation of DNA-templated transcription"/>
    <property type="evidence" value="ECO:0000318"/>
    <property type="project" value="GO_Central"/>
</dbReference>
<feature type="domain" description="Myb-like" evidence="3">
    <location>
        <begin position="171"/>
        <end position="213"/>
    </location>
</feature>
<dbReference type="InterPro" id="IPR001005">
    <property type="entry name" value="SANT/Myb"/>
</dbReference>
<evidence type="ECO:0000313" key="6">
    <source>
        <dbReference type="EnsemblPlants" id="KQL07798"/>
    </source>
</evidence>
<reference evidence="6" key="3">
    <citation type="submission" date="2018-08" db="UniProtKB">
        <authorList>
            <consortium name="EnsemblPlants"/>
        </authorList>
    </citation>
    <scope>IDENTIFICATION</scope>
    <source>
        <strain evidence="6">Yugu1</strain>
    </source>
</reference>
<proteinExistence type="predicted"/>
<organism evidence="5">
    <name type="scientific">Setaria italica</name>
    <name type="common">Foxtail millet</name>
    <name type="synonym">Panicum italicum</name>
    <dbReference type="NCBI Taxonomy" id="4555"/>
    <lineage>
        <taxon>Eukaryota</taxon>
        <taxon>Viridiplantae</taxon>
        <taxon>Streptophyta</taxon>
        <taxon>Embryophyta</taxon>
        <taxon>Tracheophyta</taxon>
        <taxon>Spermatophyta</taxon>
        <taxon>Magnoliopsida</taxon>
        <taxon>Liliopsida</taxon>
        <taxon>Poales</taxon>
        <taxon>Poaceae</taxon>
        <taxon>PACMAD clade</taxon>
        <taxon>Panicoideae</taxon>
        <taxon>Panicodae</taxon>
        <taxon>Paniceae</taxon>
        <taxon>Cenchrinae</taxon>
        <taxon>Setaria</taxon>
    </lineage>
</organism>
<dbReference type="Gene3D" id="1.10.10.60">
    <property type="entry name" value="Homeodomain-like"/>
    <property type="match status" value="2"/>
</dbReference>
<name>K3XS58_SETIT</name>
<accession>K3XS58</accession>
<dbReference type="RefSeq" id="XP_004972257.1">
    <property type="nucleotide sequence ID" value="XM_004972200.1"/>
</dbReference>
<dbReference type="eggNOG" id="KOG0048">
    <property type="taxonomic scope" value="Eukaryota"/>
</dbReference>
<dbReference type="OrthoDB" id="2143914at2759"/>
<dbReference type="GeneID" id="101784221"/>
<dbReference type="PANTHER" id="PTHR45614:SF74">
    <property type="entry name" value="MYB DOMAIN PROTEIN 118"/>
    <property type="match status" value="1"/>
</dbReference>
<dbReference type="EnsemblPlants" id="KQL07798">
    <property type="protein sequence ID" value="KQL07798"/>
    <property type="gene ID" value="SETIT_004755mg"/>
</dbReference>
<gene>
    <name evidence="6" type="primary">LOC101784221</name>
    <name evidence="5" type="ORF">SETIT_5G386900v2</name>
</gene>
<dbReference type="Pfam" id="PF00249">
    <property type="entry name" value="Myb_DNA-binding"/>
    <property type="match status" value="2"/>
</dbReference>
<protein>
    <submittedName>
        <fullName evidence="5 6">Uncharacterized protein</fullName>
    </submittedName>
</protein>
<dbReference type="GO" id="GO:0000978">
    <property type="term" value="F:RNA polymerase II cis-regulatory region sequence-specific DNA binding"/>
    <property type="evidence" value="ECO:0000318"/>
    <property type="project" value="GO_Central"/>
</dbReference>
<dbReference type="SUPFAM" id="SSF46689">
    <property type="entry name" value="Homeodomain-like"/>
    <property type="match status" value="1"/>
</dbReference>
<dbReference type="AlphaFoldDB" id="K3XS58"/>
<dbReference type="PROSITE" id="PS50090">
    <property type="entry name" value="MYB_LIKE"/>
    <property type="match status" value="2"/>
</dbReference>
<dbReference type="GO" id="GO:0000981">
    <property type="term" value="F:DNA-binding transcription factor activity, RNA polymerase II-specific"/>
    <property type="evidence" value="ECO:0000318"/>
    <property type="project" value="GO_Central"/>
</dbReference>
<dbReference type="FunFam" id="1.10.10.60:FF:000010">
    <property type="entry name" value="Transcriptional activator Myb isoform A"/>
    <property type="match status" value="1"/>
</dbReference>
<reference evidence="5 7" key="1">
    <citation type="journal article" date="2012" name="Nat. Biotechnol.">
        <title>Reference genome sequence of the model plant Setaria.</title>
        <authorList>
            <person name="Bennetzen J.L."/>
            <person name="Schmutz J."/>
            <person name="Wang H."/>
            <person name="Percifield R."/>
            <person name="Hawkins J."/>
            <person name="Pontaroli A.C."/>
            <person name="Estep M."/>
            <person name="Feng L."/>
            <person name="Vaughn J.N."/>
            <person name="Grimwood J."/>
            <person name="Jenkins J."/>
            <person name="Barry K."/>
            <person name="Lindquist E."/>
            <person name="Hellsten U."/>
            <person name="Deshpande S."/>
            <person name="Wang X."/>
            <person name="Wu X."/>
            <person name="Mitros T."/>
            <person name="Triplett J."/>
            <person name="Yang X."/>
            <person name="Ye C.Y."/>
            <person name="Mauro-Herrera M."/>
            <person name="Wang L."/>
            <person name="Li P."/>
            <person name="Sharma M."/>
            <person name="Sharma R."/>
            <person name="Ronald P.C."/>
            <person name="Panaud O."/>
            <person name="Kellogg E.A."/>
            <person name="Brutnell T.P."/>
            <person name="Doust A.N."/>
            <person name="Tuskan G.A."/>
            <person name="Rokhsar D."/>
            <person name="Devos K.M."/>
        </authorList>
    </citation>
    <scope>NUCLEOTIDE SEQUENCE [LARGE SCALE GENOMIC DNA]</scope>
    <source>
        <strain evidence="7">cv. Yugu1</strain>
        <strain evidence="5">Yugu1</strain>
    </source>
</reference>
<dbReference type="InterPro" id="IPR009057">
    <property type="entry name" value="Homeodomain-like_sf"/>
</dbReference>
<dbReference type="HOGENOM" id="CLU_056642_0_0_1"/>